<evidence type="ECO:0000256" key="10">
    <source>
        <dbReference type="SAM" id="MobiDB-lite"/>
    </source>
</evidence>
<dbReference type="PANTHER" id="PTHR10642:SF26">
    <property type="entry name" value="RIBONUCLEASE H1"/>
    <property type="match status" value="1"/>
</dbReference>
<dbReference type="InterPro" id="IPR050092">
    <property type="entry name" value="RNase_H"/>
</dbReference>
<dbReference type="InterPro" id="IPR009027">
    <property type="entry name" value="Ribosomal_bL9/RNase_H1_N"/>
</dbReference>
<dbReference type="GO" id="GO:0003676">
    <property type="term" value="F:nucleic acid binding"/>
    <property type="evidence" value="ECO:0007669"/>
    <property type="project" value="InterPro"/>
</dbReference>
<dbReference type="InterPro" id="IPR012337">
    <property type="entry name" value="RNaseH-like_sf"/>
</dbReference>
<dbReference type="Pfam" id="PF01693">
    <property type="entry name" value="Cauli_VI"/>
    <property type="match status" value="2"/>
</dbReference>
<dbReference type="STRING" id="1209926.A0A1G4B4J0"/>
<keyword evidence="9" id="KW-0460">Magnesium</keyword>
<evidence type="ECO:0000256" key="6">
    <source>
        <dbReference type="ARBA" id="ARBA00022723"/>
    </source>
</evidence>
<reference evidence="12 13" key="1">
    <citation type="submission" date="2016-09" db="EMBL/GenBank/DDBJ databases">
        <authorList>
            <person name="Capua I."/>
            <person name="De Benedictis P."/>
            <person name="Joannis T."/>
            <person name="Lombin L.H."/>
            <person name="Cattoli G."/>
        </authorList>
    </citation>
    <scope>NUCLEOTIDE SEQUENCE [LARGE SCALE GENOMIC DNA]</scope>
    <source>
        <strain evidence="12 13">IMI 309357</strain>
    </source>
</reference>
<dbReference type="OrthoDB" id="407198at2759"/>
<protein>
    <recommendedName>
        <fullName evidence="4">ribonuclease H</fullName>
        <ecNumber evidence="4">3.1.26.4</ecNumber>
    </recommendedName>
</protein>
<dbReference type="CDD" id="cd09280">
    <property type="entry name" value="RNase_HI_eukaryote_like"/>
    <property type="match status" value="1"/>
</dbReference>
<keyword evidence="7" id="KW-0255">Endonuclease</keyword>
<dbReference type="GeneID" id="34561709"/>
<dbReference type="PROSITE" id="PS50879">
    <property type="entry name" value="RNASE_H_1"/>
    <property type="match status" value="1"/>
</dbReference>
<dbReference type="Pfam" id="PF00075">
    <property type="entry name" value="RNase_H"/>
    <property type="match status" value="1"/>
</dbReference>
<organism evidence="12 13">
    <name type="scientific">Colletotrichum orchidophilum</name>
    <dbReference type="NCBI Taxonomy" id="1209926"/>
    <lineage>
        <taxon>Eukaryota</taxon>
        <taxon>Fungi</taxon>
        <taxon>Dikarya</taxon>
        <taxon>Ascomycota</taxon>
        <taxon>Pezizomycotina</taxon>
        <taxon>Sordariomycetes</taxon>
        <taxon>Hypocreomycetidae</taxon>
        <taxon>Glomerellales</taxon>
        <taxon>Glomerellaceae</taxon>
        <taxon>Colletotrichum</taxon>
    </lineage>
</organism>
<dbReference type="GO" id="GO:0004523">
    <property type="term" value="F:RNA-DNA hybrid ribonuclease activity"/>
    <property type="evidence" value="ECO:0007669"/>
    <property type="project" value="UniProtKB-EC"/>
</dbReference>
<proteinExistence type="inferred from homology"/>
<evidence type="ECO:0000256" key="3">
    <source>
        <dbReference type="ARBA" id="ARBA00005300"/>
    </source>
</evidence>
<gene>
    <name evidence="12" type="ORF">CORC01_08569</name>
</gene>
<dbReference type="GO" id="GO:0046872">
    <property type="term" value="F:metal ion binding"/>
    <property type="evidence" value="ECO:0007669"/>
    <property type="project" value="UniProtKB-KW"/>
</dbReference>
<sequence>MRSQTHAGWTKAIDLLHLRASTSRRLSPTILLRRRSAISWRGRPDNFRDNYRNPTLQLLASFLNGRVDMPAERQDTSLSASRSKKRKADKDLQRYYAVRVGLRPGVYLTWLECQKQTAGQKGAQYKSFFSREEAQAFVEGKFIPNPAGEKPAPPRYYAVARGSFTGIFNDWDTASLAIAGTKGPKYKRFDTYTGALEFIRLWGNEDTIAGAEAGALNAGIKIEPRKPIISASTKVTEVKKETEEETKQEILDLPQIYTDGSSLDNGKSYAKSGVGVYFGPNDPRNVSERLEGNPQTNQRAELTAILRALEATSVTQDVQIWTDSKYSINCVTTYYKRWETNNWKTQGEDVKNQDLIKAIREHLSRRDAAGTITSINWCKGHSNNPGNEAADELAVAGARKPLPTKSRRKLK</sequence>
<dbReference type="SUPFAM" id="SSF53098">
    <property type="entry name" value="Ribonuclease H-like"/>
    <property type="match status" value="1"/>
</dbReference>
<evidence type="ECO:0000256" key="2">
    <source>
        <dbReference type="ARBA" id="ARBA00001946"/>
    </source>
</evidence>
<name>A0A1G4B4J0_9PEZI</name>
<dbReference type="EC" id="3.1.26.4" evidence="4"/>
<evidence type="ECO:0000256" key="7">
    <source>
        <dbReference type="ARBA" id="ARBA00022759"/>
    </source>
</evidence>
<keyword evidence="8" id="KW-0378">Hydrolase</keyword>
<dbReference type="InterPro" id="IPR036397">
    <property type="entry name" value="RNaseH_sf"/>
</dbReference>
<feature type="region of interest" description="Disordered" evidence="10">
    <location>
        <begin position="388"/>
        <end position="411"/>
    </location>
</feature>
<dbReference type="FunFam" id="3.30.420.10:FF:000090">
    <property type="entry name" value="Ribonuclease H"/>
    <property type="match status" value="1"/>
</dbReference>
<keyword evidence="6" id="KW-0479">Metal-binding</keyword>
<evidence type="ECO:0000256" key="1">
    <source>
        <dbReference type="ARBA" id="ARBA00000077"/>
    </source>
</evidence>
<evidence type="ECO:0000256" key="9">
    <source>
        <dbReference type="ARBA" id="ARBA00022842"/>
    </source>
</evidence>
<dbReference type="Proteomes" id="UP000176998">
    <property type="component" value="Unassembled WGS sequence"/>
</dbReference>
<dbReference type="InterPro" id="IPR002156">
    <property type="entry name" value="RNaseH_domain"/>
</dbReference>
<comment type="similarity">
    <text evidence="3">Belongs to the RNase H family.</text>
</comment>
<dbReference type="Gene3D" id="3.40.970.10">
    <property type="entry name" value="Ribonuclease H1, N-terminal domain"/>
    <property type="match status" value="2"/>
</dbReference>
<dbReference type="SUPFAM" id="SSF55658">
    <property type="entry name" value="L9 N-domain-like"/>
    <property type="match status" value="2"/>
</dbReference>
<comment type="cofactor">
    <cofactor evidence="2">
        <name>Mg(2+)</name>
        <dbReference type="ChEBI" id="CHEBI:18420"/>
    </cofactor>
</comment>
<evidence type="ECO:0000256" key="4">
    <source>
        <dbReference type="ARBA" id="ARBA00012180"/>
    </source>
</evidence>
<feature type="domain" description="RNase H type-1" evidence="11">
    <location>
        <begin position="250"/>
        <end position="399"/>
    </location>
</feature>
<dbReference type="EMBL" id="MJBS01000073">
    <property type="protein sequence ID" value="OHE96192.1"/>
    <property type="molecule type" value="Genomic_DNA"/>
</dbReference>
<dbReference type="AlphaFoldDB" id="A0A1G4B4J0"/>
<evidence type="ECO:0000313" key="12">
    <source>
        <dbReference type="EMBL" id="OHE96192.1"/>
    </source>
</evidence>
<dbReference type="GO" id="GO:0043137">
    <property type="term" value="P:DNA replication, removal of RNA primer"/>
    <property type="evidence" value="ECO:0007669"/>
    <property type="project" value="TreeGrafter"/>
</dbReference>
<dbReference type="Gene3D" id="3.30.420.10">
    <property type="entry name" value="Ribonuclease H-like superfamily/Ribonuclease H"/>
    <property type="match status" value="1"/>
</dbReference>
<evidence type="ECO:0000256" key="8">
    <source>
        <dbReference type="ARBA" id="ARBA00022801"/>
    </source>
</evidence>
<dbReference type="InterPro" id="IPR011320">
    <property type="entry name" value="RNase_H1_N"/>
</dbReference>
<evidence type="ECO:0000259" key="11">
    <source>
        <dbReference type="PROSITE" id="PS50879"/>
    </source>
</evidence>
<keyword evidence="5" id="KW-0540">Nuclease</keyword>
<accession>A0A1G4B4J0</accession>
<evidence type="ECO:0000313" key="13">
    <source>
        <dbReference type="Proteomes" id="UP000176998"/>
    </source>
</evidence>
<keyword evidence="13" id="KW-1185">Reference proteome</keyword>
<dbReference type="InterPro" id="IPR037056">
    <property type="entry name" value="RNase_H1_N_sf"/>
</dbReference>
<evidence type="ECO:0000256" key="5">
    <source>
        <dbReference type="ARBA" id="ARBA00022722"/>
    </source>
</evidence>
<dbReference type="PANTHER" id="PTHR10642">
    <property type="entry name" value="RIBONUCLEASE H1"/>
    <property type="match status" value="1"/>
</dbReference>
<dbReference type="FunFam" id="3.40.970.10:FF:000001">
    <property type="entry name" value="Ribonuclease H1"/>
    <property type="match status" value="1"/>
</dbReference>
<dbReference type="RefSeq" id="XP_022473353.1">
    <property type="nucleotide sequence ID" value="XM_022620199.1"/>
</dbReference>
<comment type="catalytic activity">
    <reaction evidence="1">
        <text>Endonucleolytic cleavage to 5'-phosphomonoester.</text>
        <dbReference type="EC" id="3.1.26.4"/>
    </reaction>
</comment>
<comment type="caution">
    <text evidence="12">The sequence shown here is derived from an EMBL/GenBank/DDBJ whole genome shotgun (WGS) entry which is preliminary data.</text>
</comment>